<dbReference type="InterPro" id="IPR052179">
    <property type="entry name" value="DD-CPase-like"/>
</dbReference>
<keyword evidence="1" id="KW-1133">Transmembrane helix</keyword>
<evidence type="ECO:0000313" key="4">
    <source>
        <dbReference type="Proteomes" id="UP001165068"/>
    </source>
</evidence>
<dbReference type="Pfam" id="PF02557">
    <property type="entry name" value="VanY"/>
    <property type="match status" value="1"/>
</dbReference>
<reference evidence="3" key="1">
    <citation type="submission" date="2022-08" db="EMBL/GenBank/DDBJ databases">
        <title>Draft genome sequence of Microbacterium arabinogalactanolyticum JCM 9171.</title>
        <authorList>
            <person name="Fujita K."/>
            <person name="Ishiwata A."/>
            <person name="Fushinobu S."/>
        </authorList>
    </citation>
    <scope>NUCLEOTIDE SEQUENCE</scope>
    <source>
        <strain evidence="3">JCM 9171</strain>
    </source>
</reference>
<dbReference type="PANTHER" id="PTHR34385">
    <property type="entry name" value="D-ALANYL-D-ALANINE CARBOXYPEPTIDASE"/>
    <property type="match status" value="1"/>
</dbReference>
<keyword evidence="1" id="KW-0472">Membrane</keyword>
<evidence type="ECO:0000313" key="3">
    <source>
        <dbReference type="EMBL" id="GLC83497.1"/>
    </source>
</evidence>
<dbReference type="InterPro" id="IPR003709">
    <property type="entry name" value="VanY-like_core_dom"/>
</dbReference>
<sequence>MSATHSRHASRAPLAVRVAVPIGVLFTAIASLVTLAGGGGSDAPAAAVLPAPAAVMALPDVKLAEAHAANPCADAAVTSALAAHDDAAAVRAFGGGEQFRSAVTAGNAPCISLSDPAHDWVVVNKLRPLAPVDFAPASVRASSLRATSGSVSMRPEVADALDRMSADLTAGGAGTIGVNNAYRSYGLQQVTYSRFVRSEGVAGADAGSARPGHSEHQSGLAVDVVACSDGCGSLGAFGSTAQSNWIVQHAWEYGFIVRYEKGATPTTGYMPEPWHLRFIGVELAKAYHDGGFHTLEEFFGLPPAPDYAH</sequence>
<comment type="caution">
    <text evidence="3">The sequence shown here is derived from an EMBL/GenBank/DDBJ whole genome shotgun (WGS) entry which is preliminary data.</text>
</comment>
<keyword evidence="1" id="KW-0812">Transmembrane</keyword>
<protein>
    <recommendedName>
        <fullName evidence="2">D-alanyl-D-alanine carboxypeptidase-like core domain-containing protein</fullName>
    </recommendedName>
</protein>
<feature type="transmembrane region" description="Helical" evidence="1">
    <location>
        <begin position="12"/>
        <end position="36"/>
    </location>
</feature>
<accession>A0ABQ5NCQ2</accession>
<name>A0ABQ5NCQ2_9MICO</name>
<dbReference type="InterPro" id="IPR009045">
    <property type="entry name" value="Zn_M74/Hedgehog-like"/>
</dbReference>
<feature type="domain" description="D-alanyl-D-alanine carboxypeptidase-like core" evidence="2">
    <location>
        <begin position="152"/>
        <end position="280"/>
    </location>
</feature>
<gene>
    <name evidence="3" type="ORF">MIAR_00850</name>
</gene>
<dbReference type="Gene3D" id="3.30.1380.10">
    <property type="match status" value="1"/>
</dbReference>
<dbReference type="Proteomes" id="UP001165068">
    <property type="component" value="Unassembled WGS sequence"/>
</dbReference>
<keyword evidence="4" id="KW-1185">Reference proteome</keyword>
<dbReference type="InterPro" id="IPR058193">
    <property type="entry name" value="VanY/YodJ_core_dom"/>
</dbReference>
<dbReference type="PANTHER" id="PTHR34385:SF1">
    <property type="entry name" value="PEPTIDOGLYCAN L-ALANYL-D-GLUTAMATE ENDOPEPTIDASE CWLK"/>
    <property type="match status" value="1"/>
</dbReference>
<dbReference type="SUPFAM" id="SSF55166">
    <property type="entry name" value="Hedgehog/DD-peptidase"/>
    <property type="match status" value="1"/>
</dbReference>
<proteinExistence type="predicted"/>
<evidence type="ECO:0000256" key="1">
    <source>
        <dbReference type="SAM" id="Phobius"/>
    </source>
</evidence>
<dbReference type="EMBL" id="BRZC01000001">
    <property type="protein sequence ID" value="GLC83497.1"/>
    <property type="molecule type" value="Genomic_DNA"/>
</dbReference>
<organism evidence="3 4">
    <name type="scientific">Microbacterium arabinogalactanolyticum</name>
    <dbReference type="NCBI Taxonomy" id="69365"/>
    <lineage>
        <taxon>Bacteria</taxon>
        <taxon>Bacillati</taxon>
        <taxon>Actinomycetota</taxon>
        <taxon>Actinomycetes</taxon>
        <taxon>Micrococcales</taxon>
        <taxon>Microbacteriaceae</taxon>
        <taxon>Microbacterium</taxon>
    </lineage>
</organism>
<dbReference type="CDD" id="cd14852">
    <property type="entry name" value="LD-carboxypeptidase"/>
    <property type="match status" value="1"/>
</dbReference>
<evidence type="ECO:0000259" key="2">
    <source>
        <dbReference type="Pfam" id="PF02557"/>
    </source>
</evidence>
<dbReference type="RefSeq" id="WP_285629878.1">
    <property type="nucleotide sequence ID" value="NZ_BAAAUK010000001.1"/>
</dbReference>